<sequence length="156" mass="17355">MRPESQKQKAAERDAVKRDTQSWSHPEATLLFGKGADRSELLGKSQHNLWEKYSSPILKAVSACTIITESLLLLALLLSRPMHYKYDPLDGHILPPKINLGAFELKQTCAMRTTLMCLLAEHSASQCTAAHHTTRPGPGTLRLWHCAGGKRKMVRG</sequence>
<dbReference type="Proteomes" id="UP001460270">
    <property type="component" value="Unassembled WGS sequence"/>
</dbReference>
<protein>
    <submittedName>
        <fullName evidence="2">Uncharacterized protein</fullName>
    </submittedName>
</protein>
<feature type="region of interest" description="Disordered" evidence="1">
    <location>
        <begin position="1"/>
        <end position="23"/>
    </location>
</feature>
<dbReference type="EMBL" id="JBBPFD010000006">
    <property type="protein sequence ID" value="KAK7921913.1"/>
    <property type="molecule type" value="Genomic_DNA"/>
</dbReference>
<comment type="caution">
    <text evidence="2">The sequence shown here is derived from an EMBL/GenBank/DDBJ whole genome shotgun (WGS) entry which is preliminary data.</text>
</comment>
<accession>A0AAW0PIN6</accession>
<name>A0AAW0PIN6_9GOBI</name>
<keyword evidence="3" id="KW-1185">Reference proteome</keyword>
<organism evidence="2 3">
    <name type="scientific">Mugilogobius chulae</name>
    <name type="common">yellowstripe goby</name>
    <dbReference type="NCBI Taxonomy" id="88201"/>
    <lineage>
        <taxon>Eukaryota</taxon>
        <taxon>Metazoa</taxon>
        <taxon>Chordata</taxon>
        <taxon>Craniata</taxon>
        <taxon>Vertebrata</taxon>
        <taxon>Euteleostomi</taxon>
        <taxon>Actinopterygii</taxon>
        <taxon>Neopterygii</taxon>
        <taxon>Teleostei</taxon>
        <taxon>Neoteleostei</taxon>
        <taxon>Acanthomorphata</taxon>
        <taxon>Gobiaria</taxon>
        <taxon>Gobiiformes</taxon>
        <taxon>Gobioidei</taxon>
        <taxon>Gobiidae</taxon>
        <taxon>Gobionellinae</taxon>
        <taxon>Mugilogobius</taxon>
    </lineage>
</organism>
<evidence type="ECO:0000313" key="2">
    <source>
        <dbReference type="EMBL" id="KAK7921913.1"/>
    </source>
</evidence>
<dbReference type="AlphaFoldDB" id="A0AAW0PIN6"/>
<reference evidence="3" key="1">
    <citation type="submission" date="2024-04" db="EMBL/GenBank/DDBJ databases">
        <title>Salinicola lusitanus LLJ914,a marine bacterium isolated from the Okinawa Trough.</title>
        <authorList>
            <person name="Li J."/>
        </authorList>
    </citation>
    <scope>NUCLEOTIDE SEQUENCE [LARGE SCALE GENOMIC DNA]</scope>
</reference>
<feature type="compositionally biased region" description="Basic and acidic residues" evidence="1">
    <location>
        <begin position="1"/>
        <end position="20"/>
    </location>
</feature>
<proteinExistence type="predicted"/>
<evidence type="ECO:0000313" key="3">
    <source>
        <dbReference type="Proteomes" id="UP001460270"/>
    </source>
</evidence>
<gene>
    <name evidence="2" type="ORF">WMY93_008815</name>
</gene>
<evidence type="ECO:0000256" key="1">
    <source>
        <dbReference type="SAM" id="MobiDB-lite"/>
    </source>
</evidence>